<dbReference type="PANTHER" id="PTHR35535:SF1">
    <property type="entry name" value="HEAT SHOCK PROTEIN HSLJ"/>
    <property type="match status" value="1"/>
</dbReference>
<protein>
    <submittedName>
        <fullName evidence="3">META domain-containing protein</fullName>
    </submittedName>
</protein>
<dbReference type="RefSeq" id="WP_160368990.1">
    <property type="nucleotide sequence ID" value="NZ_WSQA01000006.1"/>
</dbReference>
<evidence type="ECO:0000313" key="3">
    <source>
        <dbReference type="EMBL" id="MVZ62248.1"/>
    </source>
</evidence>
<keyword evidence="4" id="KW-1185">Reference proteome</keyword>
<dbReference type="PANTHER" id="PTHR35535">
    <property type="entry name" value="HEAT SHOCK PROTEIN HSLJ"/>
    <property type="match status" value="1"/>
</dbReference>
<dbReference type="Pfam" id="PF03724">
    <property type="entry name" value="META"/>
    <property type="match status" value="2"/>
</dbReference>
<name>A0A6N8L264_9SPHI</name>
<feature type="chain" id="PRO_5026865531" evidence="1">
    <location>
        <begin position="20"/>
        <end position="260"/>
    </location>
</feature>
<feature type="domain" description="DUF306" evidence="2">
    <location>
        <begin position="151"/>
        <end position="257"/>
    </location>
</feature>
<dbReference type="PROSITE" id="PS51257">
    <property type="entry name" value="PROKAR_LIPOPROTEIN"/>
    <property type="match status" value="1"/>
</dbReference>
<proteinExistence type="predicted"/>
<dbReference type="InterPro" id="IPR038670">
    <property type="entry name" value="HslJ-like_sf"/>
</dbReference>
<dbReference type="Proteomes" id="UP000435036">
    <property type="component" value="Unassembled WGS sequence"/>
</dbReference>
<dbReference type="InterPro" id="IPR005184">
    <property type="entry name" value="DUF306_Meta_HslJ"/>
</dbReference>
<evidence type="ECO:0000313" key="4">
    <source>
        <dbReference type="Proteomes" id="UP000435036"/>
    </source>
</evidence>
<organism evidence="3 4">
    <name type="scientific">Sphingobacterium humi</name>
    <dbReference type="NCBI Taxonomy" id="1796905"/>
    <lineage>
        <taxon>Bacteria</taxon>
        <taxon>Pseudomonadati</taxon>
        <taxon>Bacteroidota</taxon>
        <taxon>Sphingobacteriia</taxon>
        <taxon>Sphingobacteriales</taxon>
        <taxon>Sphingobacteriaceae</taxon>
        <taxon>Sphingobacterium</taxon>
    </lineage>
</organism>
<comment type="caution">
    <text evidence="3">The sequence shown here is derived from an EMBL/GenBank/DDBJ whole genome shotgun (WGS) entry which is preliminary data.</text>
</comment>
<dbReference type="AlphaFoldDB" id="A0A6N8L264"/>
<dbReference type="InterPro" id="IPR053147">
    <property type="entry name" value="Hsp_HslJ-like"/>
</dbReference>
<evidence type="ECO:0000256" key="1">
    <source>
        <dbReference type="SAM" id="SignalP"/>
    </source>
</evidence>
<gene>
    <name evidence="3" type="ORF">GQF63_09470</name>
</gene>
<evidence type="ECO:0000259" key="2">
    <source>
        <dbReference type="Pfam" id="PF03724"/>
    </source>
</evidence>
<dbReference type="Gene3D" id="2.40.128.270">
    <property type="match status" value="2"/>
</dbReference>
<keyword evidence="1" id="KW-0732">Signal</keyword>
<feature type="domain" description="DUF306" evidence="2">
    <location>
        <begin position="34"/>
        <end position="143"/>
    </location>
</feature>
<reference evidence="3 4" key="1">
    <citation type="submission" date="2019-12" db="EMBL/GenBank/DDBJ databases">
        <authorList>
            <person name="Dong K."/>
        </authorList>
    </citation>
    <scope>NUCLEOTIDE SEQUENCE [LARGE SCALE GENOMIC DNA]</scope>
    <source>
        <strain evidence="3 4">JCM 31225</strain>
    </source>
</reference>
<dbReference type="EMBL" id="WSQA01000006">
    <property type="protein sequence ID" value="MVZ62248.1"/>
    <property type="molecule type" value="Genomic_DNA"/>
</dbReference>
<dbReference type="OrthoDB" id="880459at2"/>
<feature type="signal peptide" evidence="1">
    <location>
        <begin position="1"/>
        <end position="19"/>
    </location>
</feature>
<accession>A0A6N8L264</accession>
<sequence>MKQSIFSVLAVLSILFASCGGMKGGASDNSAELAKLTGHRWQLIELNGKAVAGKINGKMPYLDFIQMDNRYSATGGCNIMNGTYSFSKKKGSISFTTGISTMMACEDMESDRALSAAFAQTNNFTIVDGVLALNKGKNALAKFKAVETGNELTGTWELDYIQGSATPFEQLYPNDKPTLTYDAASKKLVGKGGCNTYNASVEINGRNIKVGPVASTRMACPGEGEPLFFQSLQKVNGISVHEDQLTLIVGDIATMRFKKK</sequence>